<keyword evidence="1" id="KW-0812">Transmembrane</keyword>
<evidence type="ECO:0000313" key="3">
    <source>
        <dbReference type="EMBL" id="SEF78079.1"/>
    </source>
</evidence>
<organism evidence="2 4">
    <name type="scientific">Nitrosospira multiformis (strain ATCC 25196 / NCIMB 11849 / C 71)</name>
    <dbReference type="NCBI Taxonomy" id="323848"/>
    <lineage>
        <taxon>Bacteria</taxon>
        <taxon>Pseudomonadati</taxon>
        <taxon>Pseudomonadota</taxon>
        <taxon>Betaproteobacteria</taxon>
        <taxon>Nitrosomonadales</taxon>
        <taxon>Nitrosomonadaceae</taxon>
        <taxon>Nitrosospira</taxon>
    </lineage>
</organism>
<feature type="transmembrane region" description="Helical" evidence="1">
    <location>
        <begin position="35"/>
        <end position="56"/>
    </location>
</feature>
<gene>
    <name evidence="2" type="ordered locus">Nmul_A2755</name>
    <name evidence="3" type="ORF">SAMN05216403_1096</name>
</gene>
<keyword evidence="1" id="KW-1133">Transmembrane helix</keyword>
<evidence type="ECO:0000313" key="2">
    <source>
        <dbReference type="EMBL" id="ABB76042.1"/>
    </source>
</evidence>
<dbReference type="Proteomes" id="UP000236751">
    <property type="component" value="Unassembled WGS sequence"/>
</dbReference>
<reference evidence="4" key="1">
    <citation type="submission" date="2005-08" db="EMBL/GenBank/DDBJ databases">
        <title>Complete sequence of chromosome 1 of Nitrosospira multiformis ATCC 25196.</title>
        <authorList>
            <person name="Copeland A."/>
            <person name="Lucas S."/>
            <person name="Lapidus A."/>
            <person name="Barry K."/>
            <person name="Detter J.C."/>
            <person name="Glavina T."/>
            <person name="Hammon N."/>
            <person name="Israni S."/>
            <person name="Pitluck S."/>
            <person name="Chain P."/>
            <person name="Malfatti S."/>
            <person name="Shin M."/>
            <person name="Vergez L."/>
            <person name="Schmutz J."/>
            <person name="Larimer F."/>
            <person name="Land M."/>
            <person name="Hauser L."/>
            <person name="Kyrpides N."/>
            <person name="Lykidis A."/>
            <person name="Richardson P."/>
        </authorList>
    </citation>
    <scope>NUCLEOTIDE SEQUENCE [LARGE SCALE GENOMIC DNA]</scope>
    <source>
        <strain evidence="4">ATCC 25196 / NCIMB 11849 / C 71</strain>
    </source>
</reference>
<sequence length="97" mass="11021">MDKRWRLDDQLFTYSKQAKIGITSYLKGHPDIKDVMLVLVLVLVLCGLYGSVLSLNQNMEVEEFQKLTVTLSDISPAFPYGHPNTAYNRPYSLARPS</sequence>
<dbReference type="Proteomes" id="UP000002718">
    <property type="component" value="Chromosome"/>
</dbReference>
<dbReference type="EMBL" id="FNVK01000009">
    <property type="protein sequence ID" value="SEF78079.1"/>
    <property type="molecule type" value="Genomic_DNA"/>
</dbReference>
<keyword evidence="1" id="KW-0472">Membrane</keyword>
<evidence type="ECO:0000256" key="1">
    <source>
        <dbReference type="SAM" id="Phobius"/>
    </source>
</evidence>
<reference evidence="3 5" key="4">
    <citation type="submission" date="2016-10" db="EMBL/GenBank/DDBJ databases">
        <authorList>
            <person name="de Groot N.N."/>
        </authorList>
    </citation>
    <scope>NUCLEOTIDE SEQUENCE [LARGE SCALE GENOMIC DNA]</scope>
    <source>
        <strain evidence="3 5">Nl13</strain>
    </source>
</reference>
<dbReference type="AlphaFoldDB" id="Q2Y5C9"/>
<dbReference type="HOGENOM" id="CLU_2343843_0_0_4"/>
<dbReference type="KEGG" id="nmu:Nmul_A2755"/>
<reference evidence="2 4" key="3">
    <citation type="journal article" date="2008" name="Appl. Environ. Microbiol.">
        <title>Complete genome sequence of Nitrosospira multiformis, an ammonia-oxidizing bacterium from the soil environment.</title>
        <authorList>
            <person name="Norton J.M."/>
            <person name="Klotz M.G."/>
            <person name="Stein L.Y."/>
            <person name="Arp D.J."/>
            <person name="Bottomley P.J."/>
            <person name="Chain P.S."/>
            <person name="Hauser L.J."/>
            <person name="Land M.L."/>
            <person name="Larimer F.W."/>
            <person name="Shin M.W."/>
            <person name="Starkenburg S.R."/>
        </authorList>
    </citation>
    <scope>NUCLEOTIDE SEQUENCE [LARGE SCALE GENOMIC DNA]</scope>
    <source>
        <strain evidence="2">ATCC 25196</strain>
        <strain evidence="4">ATCC 25196 / NCIMB 11849 / C 71</strain>
    </source>
</reference>
<reference evidence="2" key="2">
    <citation type="submission" date="2005-08" db="EMBL/GenBank/DDBJ databases">
        <title>Complete sequence of Chromosome 1 of Nitrosospira multiformis ATCC 25196.</title>
        <authorList>
            <consortium name="US DOE Joint Genome Institute"/>
            <person name="Copeland A."/>
            <person name="Lucas S."/>
            <person name="Lapidus A."/>
            <person name="Barry K."/>
            <person name="Detter J.C."/>
            <person name="Glavina T."/>
            <person name="Hammon N."/>
            <person name="Israni S."/>
            <person name="Pitluck S."/>
            <person name="Chain P."/>
            <person name="Malfatti S."/>
            <person name="Shin M."/>
            <person name="Vergez L."/>
            <person name="Schmutz J."/>
            <person name="Larimer F."/>
            <person name="Land M."/>
            <person name="Hauser L."/>
            <person name="Kyrpides N."/>
            <person name="Lykidis A."/>
            <person name="Richardson P."/>
        </authorList>
    </citation>
    <scope>NUCLEOTIDE SEQUENCE</scope>
    <source>
        <strain evidence="2">ATCC 25196</strain>
    </source>
</reference>
<dbReference type="EMBL" id="CP000103">
    <property type="protein sequence ID" value="ABB76042.1"/>
    <property type="molecule type" value="Genomic_DNA"/>
</dbReference>
<accession>Q2Y5C9</accession>
<evidence type="ECO:0000313" key="5">
    <source>
        <dbReference type="Proteomes" id="UP000236751"/>
    </source>
</evidence>
<evidence type="ECO:0000313" key="4">
    <source>
        <dbReference type="Proteomes" id="UP000002718"/>
    </source>
</evidence>
<proteinExistence type="predicted"/>
<keyword evidence="4" id="KW-1185">Reference proteome</keyword>
<protein>
    <submittedName>
        <fullName evidence="2">Uncharacterized protein</fullName>
    </submittedName>
</protein>
<name>Q2Y5C9_NITMU</name>